<dbReference type="CDD" id="cd01127">
    <property type="entry name" value="TrwB_TraG_TraD_VirD4"/>
    <property type="match status" value="1"/>
</dbReference>
<dbReference type="InterPro" id="IPR051162">
    <property type="entry name" value="T4SS_component"/>
</dbReference>
<dbReference type="EMBL" id="MHRA01000006">
    <property type="protein sequence ID" value="OHA16002.1"/>
    <property type="molecule type" value="Genomic_DNA"/>
</dbReference>
<evidence type="ECO:0000313" key="5">
    <source>
        <dbReference type="Proteomes" id="UP000178116"/>
    </source>
</evidence>
<evidence type="ECO:0000313" key="4">
    <source>
        <dbReference type="EMBL" id="OHA16002.1"/>
    </source>
</evidence>
<sequence length="647" mass="73425">MAEIKNNNINGEIPNDLISPEEVQNGNANGDNGIVYFAQTNFRNERRSFGIKQDDRSKHVYIIGKTGMGKSTVLENMAIQDIQKGEGVGIVDPHGQFAEKILSFIPEKRVKEVVYFCPHDTDWPMAFNVMEDVGVEQRHLVASGLMGVFKKIWPDVWSPRMEYILNNCILALLEYPDSTILGINRMLSDKDYRKEVVSKLTDAVVRAFWEQEFARYTDRFMTEAGAAIQNKVGQFISNPLIRNIIGQSKSSFDMRKIMDEKKILVMNLSKGRIGEDNSRLIGAMLITKLYLAAMSRVDVPEKKRQNFYLYVDEFQNFATESFKDILSEARKYKLDLILAHQYITQMDESVRDAVFGNVGTMIAFRVGAYDAEILEKEFAPDFTIQDIVNLGFANIYLKLMINGVASRPFSAMTLPPIPMPEKSYKEEIIEFSRGKYAFSKKEVERKISEWHAPVIKIAAEETRTNAVQFEKEFPRQYAKPADSASKPDLFEVICSGCGTKTQVPFKPDGKRPVYCRECKEKYLNKENPPPASFQEKASSFRPKPLSRGAPSFDEGEIVRKGVANERLSLENLKKNSPAIAKKLKPSPDLENLRKVLGEALNQAQEEPAREAAQEAEEKAEKTTQEIQSENEVNNDKKILHPGDSIKF</sequence>
<dbReference type="NCBIfam" id="TIGR04272">
    <property type="entry name" value="cxxc_cxxc_Mbark"/>
    <property type="match status" value="1"/>
</dbReference>
<feature type="compositionally biased region" description="Polar residues" evidence="1">
    <location>
        <begin position="1"/>
        <end position="10"/>
    </location>
</feature>
<evidence type="ECO:0000259" key="2">
    <source>
        <dbReference type="Pfam" id="PF10412"/>
    </source>
</evidence>
<evidence type="ECO:0000256" key="1">
    <source>
        <dbReference type="SAM" id="MobiDB-lite"/>
    </source>
</evidence>
<dbReference type="InterPro" id="IPR027417">
    <property type="entry name" value="P-loop_NTPase"/>
</dbReference>
<evidence type="ECO:0000259" key="3">
    <source>
        <dbReference type="Pfam" id="PF23477"/>
    </source>
</evidence>
<feature type="domain" description="CxxC-x17-CxxC" evidence="3">
    <location>
        <begin position="489"/>
        <end position="518"/>
    </location>
</feature>
<dbReference type="PANTHER" id="PTHR30121">
    <property type="entry name" value="UNCHARACTERIZED PROTEIN YJGR-RELATED"/>
    <property type="match status" value="1"/>
</dbReference>
<name>A0A1G2LYT8_9BACT</name>
<dbReference type="InterPro" id="IPR026363">
    <property type="entry name" value="CxxC-x17-CxxC_dom"/>
</dbReference>
<proteinExistence type="predicted"/>
<dbReference type="Proteomes" id="UP000178116">
    <property type="component" value="Unassembled WGS sequence"/>
</dbReference>
<dbReference type="InterPro" id="IPR019476">
    <property type="entry name" value="T4SS_TraD_DNA-bd"/>
</dbReference>
<gene>
    <name evidence="4" type="ORF">A3A10_01530</name>
</gene>
<dbReference type="PANTHER" id="PTHR30121:SF6">
    <property type="entry name" value="SLR6007 PROTEIN"/>
    <property type="match status" value="1"/>
</dbReference>
<dbReference type="Gene3D" id="3.40.50.300">
    <property type="entry name" value="P-loop containing nucleotide triphosphate hydrolases"/>
    <property type="match status" value="2"/>
</dbReference>
<comment type="caution">
    <text evidence="4">The sequence shown here is derived from an EMBL/GenBank/DDBJ whole genome shotgun (WGS) entry which is preliminary data.</text>
</comment>
<accession>A0A1G2LYT8</accession>
<dbReference type="Pfam" id="PF10412">
    <property type="entry name" value="TrwB_AAD_bind"/>
    <property type="match status" value="1"/>
</dbReference>
<feature type="region of interest" description="Disordered" evidence="1">
    <location>
        <begin position="1"/>
        <end position="24"/>
    </location>
</feature>
<organism evidence="4 5">
    <name type="scientific">Candidatus Tagabacteria bacterium RIFCSPLOWO2_01_FULL_42_9</name>
    <dbReference type="NCBI Taxonomy" id="1802296"/>
    <lineage>
        <taxon>Bacteria</taxon>
        <taxon>Candidatus Tagaibacteriota</taxon>
    </lineage>
</organism>
<feature type="domain" description="Type IV secretion system coupling protein TraD DNA-binding" evidence="2">
    <location>
        <begin position="53"/>
        <end position="361"/>
    </location>
</feature>
<dbReference type="AlphaFoldDB" id="A0A1G2LYT8"/>
<protein>
    <submittedName>
        <fullName evidence="4">Uncharacterized protein</fullName>
    </submittedName>
</protein>
<feature type="region of interest" description="Disordered" evidence="1">
    <location>
        <begin position="595"/>
        <end position="647"/>
    </location>
</feature>
<feature type="compositionally biased region" description="Basic and acidic residues" evidence="1">
    <location>
        <begin position="606"/>
        <end position="623"/>
    </location>
</feature>
<feature type="compositionally biased region" description="Basic and acidic residues" evidence="1">
    <location>
        <begin position="633"/>
        <end position="647"/>
    </location>
</feature>
<dbReference type="Pfam" id="PF23477">
    <property type="entry name" value="zf_Tbcl_2"/>
    <property type="match status" value="1"/>
</dbReference>
<dbReference type="SUPFAM" id="SSF52540">
    <property type="entry name" value="P-loop containing nucleoside triphosphate hydrolases"/>
    <property type="match status" value="1"/>
</dbReference>
<reference evidence="4 5" key="1">
    <citation type="journal article" date="2016" name="Nat. Commun.">
        <title>Thousands of microbial genomes shed light on interconnected biogeochemical processes in an aquifer system.</title>
        <authorList>
            <person name="Anantharaman K."/>
            <person name="Brown C.T."/>
            <person name="Hug L.A."/>
            <person name="Sharon I."/>
            <person name="Castelle C.J."/>
            <person name="Probst A.J."/>
            <person name="Thomas B.C."/>
            <person name="Singh A."/>
            <person name="Wilkins M.J."/>
            <person name="Karaoz U."/>
            <person name="Brodie E.L."/>
            <person name="Williams K.H."/>
            <person name="Hubbard S.S."/>
            <person name="Banfield J.F."/>
        </authorList>
    </citation>
    <scope>NUCLEOTIDE SEQUENCE [LARGE SCALE GENOMIC DNA]</scope>
</reference>
<feature type="region of interest" description="Disordered" evidence="1">
    <location>
        <begin position="525"/>
        <end position="552"/>
    </location>
</feature>